<dbReference type="RefSeq" id="WP_323355968.1">
    <property type="nucleotide sequence ID" value="NZ_JAYGHY010000009.1"/>
</dbReference>
<comment type="caution">
    <text evidence="2">The sequence shown here is derived from an EMBL/GenBank/DDBJ whole genome shotgun (WGS) entry which is preliminary data.</text>
</comment>
<accession>A0ABU5STK0</accession>
<evidence type="ECO:0000313" key="2">
    <source>
        <dbReference type="EMBL" id="MEA5441863.1"/>
    </source>
</evidence>
<keyword evidence="1" id="KW-0732">Signal</keyword>
<gene>
    <name evidence="2" type="ORF">VB739_04785</name>
</gene>
<organism evidence="2 3">
    <name type="scientific">Cyanobium gracile UHCC 0281</name>
    <dbReference type="NCBI Taxonomy" id="3110309"/>
    <lineage>
        <taxon>Bacteria</taxon>
        <taxon>Bacillati</taxon>
        <taxon>Cyanobacteriota</taxon>
        <taxon>Cyanophyceae</taxon>
        <taxon>Synechococcales</taxon>
        <taxon>Prochlorococcaceae</taxon>
        <taxon>Cyanobium</taxon>
    </lineage>
</organism>
<feature type="chain" id="PRO_5046866268" evidence="1">
    <location>
        <begin position="19"/>
        <end position="52"/>
    </location>
</feature>
<reference evidence="2 3" key="1">
    <citation type="submission" date="2023-12" db="EMBL/GenBank/DDBJ databases">
        <title>Baltic Sea Cyanobacteria.</title>
        <authorList>
            <person name="Delbaje E."/>
            <person name="Fewer D.P."/>
            <person name="Shishido T.K."/>
        </authorList>
    </citation>
    <scope>NUCLEOTIDE SEQUENCE [LARGE SCALE GENOMIC DNA]</scope>
    <source>
        <strain evidence="2 3">UHCC 0281</strain>
    </source>
</reference>
<protein>
    <submittedName>
        <fullName evidence="2">Uncharacterized protein</fullName>
    </submittedName>
</protein>
<dbReference type="Proteomes" id="UP001302329">
    <property type="component" value="Unassembled WGS sequence"/>
</dbReference>
<sequence length="52" mass="5149">MRPLFALVAGLAATVAMAAPAQAADCLPSQVQEAPCAASQPPCPAVELPCEA</sequence>
<dbReference type="EMBL" id="JAYGHY010000009">
    <property type="protein sequence ID" value="MEA5441863.1"/>
    <property type="molecule type" value="Genomic_DNA"/>
</dbReference>
<name>A0ABU5STK0_9CYAN</name>
<keyword evidence="3" id="KW-1185">Reference proteome</keyword>
<proteinExistence type="predicted"/>
<feature type="signal peptide" evidence="1">
    <location>
        <begin position="1"/>
        <end position="18"/>
    </location>
</feature>
<evidence type="ECO:0000256" key="1">
    <source>
        <dbReference type="SAM" id="SignalP"/>
    </source>
</evidence>
<evidence type="ECO:0000313" key="3">
    <source>
        <dbReference type="Proteomes" id="UP001302329"/>
    </source>
</evidence>